<gene>
    <name evidence="12" type="ORF">AB6713_07705</name>
</gene>
<feature type="domain" description="Mechanosensitive ion channel MscS" evidence="9">
    <location>
        <begin position="132"/>
        <end position="199"/>
    </location>
</feature>
<evidence type="ECO:0000259" key="11">
    <source>
        <dbReference type="Pfam" id="PF21088"/>
    </source>
</evidence>
<feature type="region of interest" description="Disordered" evidence="7">
    <location>
        <begin position="326"/>
        <end position="376"/>
    </location>
</feature>
<feature type="transmembrane region" description="Helical" evidence="8">
    <location>
        <begin position="90"/>
        <end position="109"/>
    </location>
</feature>
<evidence type="ECO:0000313" key="12">
    <source>
        <dbReference type="EMBL" id="MEZ0474502.1"/>
    </source>
</evidence>
<feature type="domain" description="Mechanosensitive ion channel MscS C-terminal" evidence="10">
    <location>
        <begin position="206"/>
        <end position="294"/>
    </location>
</feature>
<dbReference type="Gene3D" id="1.10.287.1260">
    <property type="match status" value="1"/>
</dbReference>
<dbReference type="Proteomes" id="UP001566331">
    <property type="component" value="Unassembled WGS sequence"/>
</dbReference>
<comment type="caution">
    <text evidence="12">The sequence shown here is derived from an EMBL/GenBank/DDBJ whole genome shotgun (WGS) entry which is preliminary data.</text>
</comment>
<reference evidence="12 13" key="1">
    <citation type="submission" date="2024-07" db="EMBL/GenBank/DDBJ databases">
        <title>Luteimonas salilacus sp. nov., isolated from the shore soil of Salt Lake in Tibet of China.</title>
        <authorList>
            <person name="Zhang X."/>
            <person name="Li A."/>
        </authorList>
    </citation>
    <scope>NUCLEOTIDE SEQUENCE [LARGE SCALE GENOMIC DNA]</scope>
    <source>
        <strain evidence="12 13">B3-2-R+30</strain>
    </source>
</reference>
<dbReference type="Pfam" id="PF21088">
    <property type="entry name" value="MS_channel_1st"/>
    <property type="match status" value="1"/>
</dbReference>
<accession>A0ABV4HP47</accession>
<evidence type="ECO:0000313" key="13">
    <source>
        <dbReference type="Proteomes" id="UP001566331"/>
    </source>
</evidence>
<keyword evidence="5 8" id="KW-1133">Transmembrane helix</keyword>
<dbReference type="Pfam" id="PF00924">
    <property type="entry name" value="MS_channel_2nd"/>
    <property type="match status" value="1"/>
</dbReference>
<dbReference type="InterPro" id="IPR006685">
    <property type="entry name" value="MscS_channel_2nd"/>
</dbReference>
<dbReference type="Gene3D" id="3.30.70.100">
    <property type="match status" value="1"/>
</dbReference>
<evidence type="ECO:0000256" key="7">
    <source>
        <dbReference type="SAM" id="MobiDB-lite"/>
    </source>
</evidence>
<evidence type="ECO:0000259" key="10">
    <source>
        <dbReference type="Pfam" id="PF21082"/>
    </source>
</evidence>
<dbReference type="PROSITE" id="PS01246">
    <property type="entry name" value="UPF0003"/>
    <property type="match status" value="1"/>
</dbReference>
<dbReference type="InterPro" id="IPR049278">
    <property type="entry name" value="MS_channel_C"/>
</dbReference>
<evidence type="ECO:0000256" key="1">
    <source>
        <dbReference type="ARBA" id="ARBA00004651"/>
    </source>
</evidence>
<dbReference type="PANTHER" id="PTHR30347">
    <property type="entry name" value="POTASSIUM CHANNEL RELATED"/>
    <property type="match status" value="1"/>
</dbReference>
<dbReference type="SUPFAM" id="SSF82861">
    <property type="entry name" value="Mechanosensitive channel protein MscS (YggB), transmembrane region"/>
    <property type="match status" value="1"/>
</dbReference>
<evidence type="ECO:0000256" key="5">
    <source>
        <dbReference type="ARBA" id="ARBA00022989"/>
    </source>
</evidence>
<protein>
    <submittedName>
        <fullName evidence="12">Mechanosensitive ion channel family protein</fullName>
    </submittedName>
</protein>
<evidence type="ECO:0000256" key="2">
    <source>
        <dbReference type="ARBA" id="ARBA00008017"/>
    </source>
</evidence>
<dbReference type="PANTHER" id="PTHR30347:SF1">
    <property type="entry name" value="MECHANOSENSITIVE CHANNEL MSCK"/>
    <property type="match status" value="1"/>
</dbReference>
<dbReference type="SUPFAM" id="SSF50182">
    <property type="entry name" value="Sm-like ribonucleoproteins"/>
    <property type="match status" value="1"/>
</dbReference>
<keyword evidence="13" id="KW-1185">Reference proteome</keyword>
<feature type="domain" description="Mechanosensitive ion channel transmembrane helices 2/3" evidence="11">
    <location>
        <begin position="91"/>
        <end position="130"/>
    </location>
</feature>
<dbReference type="SUPFAM" id="SSF82689">
    <property type="entry name" value="Mechanosensitive channel protein MscS (YggB), C-terminal domain"/>
    <property type="match status" value="1"/>
</dbReference>
<keyword evidence="3" id="KW-1003">Cell membrane</keyword>
<evidence type="ECO:0000256" key="8">
    <source>
        <dbReference type="SAM" id="Phobius"/>
    </source>
</evidence>
<dbReference type="Pfam" id="PF21082">
    <property type="entry name" value="MS_channel_3rd"/>
    <property type="match status" value="1"/>
</dbReference>
<dbReference type="Gene3D" id="2.30.30.60">
    <property type="match status" value="1"/>
</dbReference>
<dbReference type="InterPro" id="IPR052702">
    <property type="entry name" value="MscS-like_channel"/>
</dbReference>
<proteinExistence type="inferred from homology"/>
<dbReference type="RefSeq" id="WP_370563820.1">
    <property type="nucleotide sequence ID" value="NZ_JBFWIB010000005.1"/>
</dbReference>
<evidence type="ECO:0000259" key="9">
    <source>
        <dbReference type="Pfam" id="PF00924"/>
    </source>
</evidence>
<dbReference type="InterPro" id="IPR049142">
    <property type="entry name" value="MS_channel_1st"/>
</dbReference>
<dbReference type="InterPro" id="IPR006686">
    <property type="entry name" value="MscS_channel_CS"/>
</dbReference>
<evidence type="ECO:0000256" key="4">
    <source>
        <dbReference type="ARBA" id="ARBA00022692"/>
    </source>
</evidence>
<sequence>MTAPRPAPPAERLPDVGGAVERGWNGLQPLFEQPLVAVSGLRLTVGGLLFAVVALLVAWLMSALLRRAIARYGRRYENVNAAALYTVSRLVHYLLLVVGFLVALDLAGIPVTKFAIFAGAIGVGLGFGLQAIFSNFISGLVLLFDRSLKVGDFVQLDDNLRGTVRAINIRATLITTNDNIDVIVPNSEFVSGRVVNWTHGSIHRRIRVRFGVAYGVDKELVKKAALEAAAAVPFTLATEGDRRPQVWLVNFGDSAVEFILAVWLNEAAARRNAAIEAAYLWELDTALRRHGIEIPFPQRDLHLRSLFGLHGEAAFAALRGEAQAEAAAAQDTSGDDDLSRHERVALAGNDAQQDVEREIAEDAAPDAPAAPPTSES</sequence>
<comment type="similarity">
    <text evidence="2">Belongs to the MscS (TC 1.A.23) family.</text>
</comment>
<dbReference type="InterPro" id="IPR010920">
    <property type="entry name" value="LSM_dom_sf"/>
</dbReference>
<keyword evidence="4 8" id="KW-0812">Transmembrane</keyword>
<feature type="transmembrane region" description="Helical" evidence="8">
    <location>
        <begin position="48"/>
        <end position="69"/>
    </location>
</feature>
<keyword evidence="6 8" id="KW-0472">Membrane</keyword>
<name>A0ABV4HP47_9GAMM</name>
<evidence type="ECO:0000256" key="3">
    <source>
        <dbReference type="ARBA" id="ARBA00022475"/>
    </source>
</evidence>
<dbReference type="InterPro" id="IPR011014">
    <property type="entry name" value="MscS_channel_TM-2"/>
</dbReference>
<evidence type="ECO:0000256" key="6">
    <source>
        <dbReference type="ARBA" id="ARBA00023136"/>
    </source>
</evidence>
<dbReference type="EMBL" id="JBFWIC010000008">
    <property type="protein sequence ID" value="MEZ0474502.1"/>
    <property type="molecule type" value="Genomic_DNA"/>
</dbReference>
<feature type="transmembrane region" description="Helical" evidence="8">
    <location>
        <begin position="115"/>
        <end position="144"/>
    </location>
</feature>
<dbReference type="InterPro" id="IPR023408">
    <property type="entry name" value="MscS_beta-dom_sf"/>
</dbReference>
<dbReference type="InterPro" id="IPR011066">
    <property type="entry name" value="MscS_channel_C_sf"/>
</dbReference>
<comment type="subcellular location">
    <subcellularLocation>
        <location evidence="1">Cell membrane</location>
        <topology evidence="1">Multi-pass membrane protein</topology>
    </subcellularLocation>
</comment>
<organism evidence="12 13">
    <name type="scientific">Luteimonas salinilitoris</name>
    <dbReference type="NCBI Taxonomy" id="3237697"/>
    <lineage>
        <taxon>Bacteria</taxon>
        <taxon>Pseudomonadati</taxon>
        <taxon>Pseudomonadota</taxon>
        <taxon>Gammaproteobacteria</taxon>
        <taxon>Lysobacterales</taxon>
        <taxon>Lysobacteraceae</taxon>
        <taxon>Luteimonas</taxon>
    </lineage>
</organism>